<reference evidence="2" key="1">
    <citation type="journal article" date="2023" name="IMA Fungus">
        <title>Comparative genomic study of the Penicillium genus elucidates a diverse pangenome and 15 lateral gene transfer events.</title>
        <authorList>
            <person name="Petersen C."/>
            <person name="Sorensen T."/>
            <person name="Nielsen M.R."/>
            <person name="Sondergaard T.E."/>
            <person name="Sorensen J.L."/>
            <person name="Fitzpatrick D.A."/>
            <person name="Frisvad J.C."/>
            <person name="Nielsen K.L."/>
        </authorList>
    </citation>
    <scope>NUCLEOTIDE SEQUENCE</scope>
    <source>
        <strain evidence="2">IBT 15450</strain>
    </source>
</reference>
<sequence>MKLTILVAGLVSLATFTIADPCTDYQIADQDVNAYCDDGGECCFAVGGCNEAGIIYSRGSCPNGEVCQTVLNNRMW</sequence>
<dbReference type="Proteomes" id="UP001219568">
    <property type="component" value="Unassembled WGS sequence"/>
</dbReference>
<feature type="chain" id="PRO_5042132829" evidence="1">
    <location>
        <begin position="20"/>
        <end position="76"/>
    </location>
</feature>
<reference evidence="2" key="2">
    <citation type="submission" date="2023-01" db="EMBL/GenBank/DDBJ databases">
        <authorList>
            <person name="Petersen C."/>
        </authorList>
    </citation>
    <scope>NUCLEOTIDE SEQUENCE</scope>
    <source>
        <strain evidence="2">IBT 15450</strain>
    </source>
</reference>
<organism evidence="2 3">
    <name type="scientific">Penicillium canescens</name>
    <dbReference type="NCBI Taxonomy" id="5083"/>
    <lineage>
        <taxon>Eukaryota</taxon>
        <taxon>Fungi</taxon>
        <taxon>Dikarya</taxon>
        <taxon>Ascomycota</taxon>
        <taxon>Pezizomycotina</taxon>
        <taxon>Eurotiomycetes</taxon>
        <taxon>Eurotiomycetidae</taxon>
        <taxon>Eurotiales</taxon>
        <taxon>Aspergillaceae</taxon>
        <taxon>Penicillium</taxon>
    </lineage>
</organism>
<evidence type="ECO:0000256" key="1">
    <source>
        <dbReference type="SAM" id="SignalP"/>
    </source>
</evidence>
<keyword evidence="1" id="KW-0732">Signal</keyword>
<feature type="signal peptide" evidence="1">
    <location>
        <begin position="1"/>
        <end position="19"/>
    </location>
</feature>
<name>A0AAD6N812_PENCN</name>
<evidence type="ECO:0000313" key="3">
    <source>
        <dbReference type="Proteomes" id="UP001219568"/>
    </source>
</evidence>
<protein>
    <submittedName>
        <fullName evidence="2">Uncharacterized protein</fullName>
    </submittedName>
</protein>
<gene>
    <name evidence="2" type="ORF">N7460_007873</name>
</gene>
<dbReference type="EMBL" id="JAQJZL010000009">
    <property type="protein sequence ID" value="KAJ6038102.1"/>
    <property type="molecule type" value="Genomic_DNA"/>
</dbReference>
<proteinExistence type="predicted"/>
<comment type="caution">
    <text evidence="2">The sequence shown here is derived from an EMBL/GenBank/DDBJ whole genome shotgun (WGS) entry which is preliminary data.</text>
</comment>
<accession>A0AAD6N812</accession>
<evidence type="ECO:0000313" key="2">
    <source>
        <dbReference type="EMBL" id="KAJ6038102.1"/>
    </source>
</evidence>
<keyword evidence="3" id="KW-1185">Reference proteome</keyword>
<dbReference type="AlphaFoldDB" id="A0AAD6N812"/>